<dbReference type="GO" id="GO:0000932">
    <property type="term" value="C:P-body"/>
    <property type="evidence" value="ECO:0007669"/>
    <property type="project" value="TreeGrafter"/>
</dbReference>
<dbReference type="HOGENOM" id="CLU_015903_1_1_7"/>
<proteinExistence type="predicted"/>
<dbReference type="KEGG" id="dat:HRM2_33040"/>
<sequence length="663" mass="75448">MYSAMNIGSIVEYIDQQRMICAVVLQIKQNRLRLLTENNREVNLSASRLTHVSEEPLDMAGTRDFTIKALKRTALAREDLAATIQVKEMWELLHDEQEEIDVATMTSFCFDPPLTSDHRSAVVRAFFNDRLYFKFGKDGFTPFTEQQVESSLRQLREAEALERLIEQGGTWLKQVLNNQTVNNQEIDPGILDILKAYYVFEKESKDAHTARAILAKAGADSTDQIFSALVRTGIWNKDENTDLIRLDIPTNFPDSVMTKTQTIIDATLDPTADPLRCDLTNLPIITIDGQSTLDYDDAISLEKKDDGYIIGIHIIDVAFFIKDDDPIDLDARTRGSSIYMPDDKISMLPPSLSENLCSLKEGEIRPGISTLVHLNRFFEITDYQIVTSVIKVHKQMTYSEANMLNGEDEPITTLYKAATVLREKRLKAGGVQITLPEVNIWIEDNGEIGISRVDRENPARMLISEMMILANTLMADFLSTRKVPAVFRSQPDPKKRLFQGIETSLFPNCMQRKQLSRAIIGTKPENHSGLGVKAYVTATSPIRRYYDLLTQRQIRSTLGYEPAYTKEALDAILQVVKEPVTNTGKIQFQRRRYWLLRYLETMKGSTCEAIVLDARRDFYMVMLKDYMLEWRISSSGLNLKPGDLINVTIQHADARRDQLSLFV</sequence>
<dbReference type="InterPro" id="IPR050180">
    <property type="entry name" value="RNR_Ribonuclease"/>
</dbReference>
<dbReference type="GO" id="GO:0000175">
    <property type="term" value="F:3'-5'-RNA exonuclease activity"/>
    <property type="evidence" value="ECO:0007669"/>
    <property type="project" value="TreeGrafter"/>
</dbReference>
<accession>C0QLS5</accession>
<dbReference type="PANTHER" id="PTHR23355">
    <property type="entry name" value="RIBONUCLEASE"/>
    <property type="match status" value="1"/>
</dbReference>
<evidence type="ECO:0000259" key="1">
    <source>
        <dbReference type="SMART" id="SM00955"/>
    </source>
</evidence>
<dbReference type="Pfam" id="PF00773">
    <property type="entry name" value="RNB"/>
    <property type="match status" value="1"/>
</dbReference>
<dbReference type="SMART" id="SM00955">
    <property type="entry name" value="RNB"/>
    <property type="match status" value="1"/>
</dbReference>
<dbReference type="SUPFAM" id="SSF50249">
    <property type="entry name" value="Nucleic acid-binding proteins"/>
    <property type="match status" value="1"/>
</dbReference>
<feature type="domain" description="RNB" evidence="1">
    <location>
        <begin position="276"/>
        <end position="560"/>
    </location>
</feature>
<dbReference type="STRING" id="177437.HRM2_33040"/>
<dbReference type="PANTHER" id="PTHR23355:SF42">
    <property type="entry name" value="RIBONUCLEASE II, CHLOROPLASTIC_MITOCHONDRIAL"/>
    <property type="match status" value="1"/>
</dbReference>
<keyword evidence="2" id="KW-0378">Hydrolase</keyword>
<dbReference type="InterPro" id="IPR001900">
    <property type="entry name" value="RNase_II/R"/>
</dbReference>
<reference evidence="2 3" key="1">
    <citation type="journal article" date="2009" name="Environ. Microbiol.">
        <title>Genome sequence of Desulfobacterium autotrophicum HRM2, a marine sulfate reducer oxidizing organic carbon completely to carbon dioxide.</title>
        <authorList>
            <person name="Strittmatter A.W."/>
            <person name="Liesegang H."/>
            <person name="Rabus R."/>
            <person name="Decker I."/>
            <person name="Amann J."/>
            <person name="Andres S."/>
            <person name="Henne A."/>
            <person name="Fricke W.F."/>
            <person name="Martinez-Arias R."/>
            <person name="Bartels D."/>
            <person name="Goesmann A."/>
            <person name="Krause L."/>
            <person name="Puehler A."/>
            <person name="Klenk H.P."/>
            <person name="Richter M."/>
            <person name="Schuler M."/>
            <person name="Gloeckner F.O."/>
            <person name="Meyerdierks A."/>
            <person name="Gottschalk G."/>
            <person name="Amann R."/>
        </authorList>
    </citation>
    <scope>NUCLEOTIDE SEQUENCE [LARGE SCALE GENOMIC DNA]</scope>
    <source>
        <strain evidence="3">ATCC 43914 / DSM 3382 / HRM2</strain>
    </source>
</reference>
<gene>
    <name evidence="2" type="ordered locus">HRM2_33040</name>
</gene>
<protein>
    <submittedName>
        <fullName evidence="2">Ribonuclease II (RNB family protein)</fullName>
        <ecNumber evidence="2">3.1.-.-</ecNumber>
    </submittedName>
</protein>
<dbReference type="InterPro" id="IPR012340">
    <property type="entry name" value="NA-bd_OB-fold"/>
</dbReference>
<evidence type="ECO:0000313" key="2">
    <source>
        <dbReference type="EMBL" id="ACN16379.1"/>
    </source>
</evidence>
<dbReference type="Pfam" id="PF23161">
    <property type="entry name" value="HTH_RNase_II"/>
    <property type="match status" value="1"/>
</dbReference>
<dbReference type="EC" id="3.1.-.-" evidence="2"/>
<dbReference type="GO" id="GO:0006402">
    <property type="term" value="P:mRNA catabolic process"/>
    <property type="evidence" value="ECO:0007669"/>
    <property type="project" value="TreeGrafter"/>
</dbReference>
<dbReference type="GO" id="GO:0003723">
    <property type="term" value="F:RNA binding"/>
    <property type="evidence" value="ECO:0007669"/>
    <property type="project" value="InterPro"/>
</dbReference>
<dbReference type="eggNOG" id="COG0557">
    <property type="taxonomic scope" value="Bacteria"/>
</dbReference>
<dbReference type="EMBL" id="CP001087">
    <property type="protein sequence ID" value="ACN16379.1"/>
    <property type="molecule type" value="Genomic_DNA"/>
</dbReference>
<organism evidence="2 3">
    <name type="scientific">Desulforapulum autotrophicum (strain ATCC 43914 / DSM 3382 / VKM B-1955 / HRM2)</name>
    <name type="common">Desulfobacterium autotrophicum</name>
    <dbReference type="NCBI Taxonomy" id="177437"/>
    <lineage>
        <taxon>Bacteria</taxon>
        <taxon>Pseudomonadati</taxon>
        <taxon>Thermodesulfobacteriota</taxon>
        <taxon>Desulfobacteria</taxon>
        <taxon>Desulfobacterales</taxon>
        <taxon>Desulfobacteraceae</taxon>
        <taxon>Desulforapulum</taxon>
    </lineage>
</organism>
<dbReference type="InterPro" id="IPR056404">
    <property type="entry name" value="HTH_RNase_II"/>
</dbReference>
<dbReference type="Proteomes" id="UP000000442">
    <property type="component" value="Chromosome"/>
</dbReference>
<keyword evidence="3" id="KW-1185">Reference proteome</keyword>
<evidence type="ECO:0000313" key="3">
    <source>
        <dbReference type="Proteomes" id="UP000000442"/>
    </source>
</evidence>
<dbReference type="AlphaFoldDB" id="C0QLS5"/>
<name>C0QLS5_DESAH</name>